<dbReference type="PANTHER" id="PTHR31375">
    <property type="match status" value="1"/>
</dbReference>
<accession>A0AAV5KTW1</accession>
<evidence type="ECO:0000256" key="3">
    <source>
        <dbReference type="ARBA" id="ARBA00012736"/>
    </source>
</evidence>
<protein>
    <recommendedName>
        <fullName evidence="3">endo-polygalacturonase</fullName>
        <ecNumber evidence="3">3.2.1.15</ecNumber>
    </recommendedName>
</protein>
<comment type="caution">
    <text evidence="14">The sequence shown here is derived from an EMBL/GenBank/DDBJ whole genome shotgun (WGS) entry which is preliminary data.</text>
</comment>
<evidence type="ECO:0000256" key="5">
    <source>
        <dbReference type="ARBA" id="ARBA00022525"/>
    </source>
</evidence>
<dbReference type="EC" id="3.2.1.15" evidence="3"/>
<keyword evidence="8 13" id="KW-0378">Hydrolase</keyword>
<evidence type="ECO:0000256" key="6">
    <source>
        <dbReference type="ARBA" id="ARBA00022729"/>
    </source>
</evidence>
<dbReference type="GO" id="GO:0005975">
    <property type="term" value="P:carbohydrate metabolic process"/>
    <property type="evidence" value="ECO:0007669"/>
    <property type="project" value="InterPro"/>
</dbReference>
<evidence type="ECO:0000256" key="2">
    <source>
        <dbReference type="ARBA" id="ARBA00008834"/>
    </source>
</evidence>
<gene>
    <name evidence="14" type="ORF">SLEP1_g37194</name>
</gene>
<keyword evidence="6" id="KW-0732">Signal</keyword>
<dbReference type="InterPro" id="IPR012334">
    <property type="entry name" value="Pectin_lyas_fold"/>
</dbReference>
<keyword evidence="5" id="KW-0964">Secreted</keyword>
<comment type="similarity">
    <text evidence="2 13">Belongs to the glycosyl hydrolase 28 family.</text>
</comment>
<comment type="subcellular location">
    <subcellularLocation>
        <location evidence="1">Secreted</location>
        <location evidence="1">Cell wall</location>
    </subcellularLocation>
</comment>
<dbReference type="EMBL" id="BPVZ01000078">
    <property type="protein sequence ID" value="GKV28104.1"/>
    <property type="molecule type" value="Genomic_DNA"/>
</dbReference>
<dbReference type="Proteomes" id="UP001054252">
    <property type="component" value="Unassembled WGS sequence"/>
</dbReference>
<evidence type="ECO:0000256" key="8">
    <source>
        <dbReference type="ARBA" id="ARBA00022801"/>
    </source>
</evidence>
<dbReference type="Pfam" id="PF00295">
    <property type="entry name" value="Glyco_hydro_28"/>
    <property type="match status" value="1"/>
</dbReference>
<evidence type="ECO:0000256" key="7">
    <source>
        <dbReference type="ARBA" id="ARBA00022737"/>
    </source>
</evidence>
<organism evidence="14 15">
    <name type="scientific">Rubroshorea leprosula</name>
    <dbReference type="NCBI Taxonomy" id="152421"/>
    <lineage>
        <taxon>Eukaryota</taxon>
        <taxon>Viridiplantae</taxon>
        <taxon>Streptophyta</taxon>
        <taxon>Embryophyta</taxon>
        <taxon>Tracheophyta</taxon>
        <taxon>Spermatophyta</taxon>
        <taxon>Magnoliopsida</taxon>
        <taxon>eudicotyledons</taxon>
        <taxon>Gunneridae</taxon>
        <taxon>Pentapetalae</taxon>
        <taxon>rosids</taxon>
        <taxon>malvids</taxon>
        <taxon>Malvales</taxon>
        <taxon>Dipterocarpaceae</taxon>
        <taxon>Rubroshorea</taxon>
    </lineage>
</organism>
<evidence type="ECO:0000256" key="11">
    <source>
        <dbReference type="ARBA" id="ARBA00034074"/>
    </source>
</evidence>
<proteinExistence type="inferred from homology"/>
<name>A0AAV5KTW1_9ROSI</name>
<dbReference type="Gene3D" id="2.160.20.10">
    <property type="entry name" value="Single-stranded right-handed beta-helix, Pectin lyase-like"/>
    <property type="match status" value="1"/>
</dbReference>
<keyword evidence="7" id="KW-0677">Repeat</keyword>
<keyword evidence="15" id="KW-1185">Reference proteome</keyword>
<dbReference type="GO" id="GO:0004650">
    <property type="term" value="F:polygalacturonase activity"/>
    <property type="evidence" value="ECO:0007669"/>
    <property type="project" value="UniProtKB-EC"/>
</dbReference>
<evidence type="ECO:0000313" key="14">
    <source>
        <dbReference type="EMBL" id="GKV28104.1"/>
    </source>
</evidence>
<evidence type="ECO:0000256" key="12">
    <source>
        <dbReference type="PROSITE-ProRule" id="PRU10052"/>
    </source>
</evidence>
<dbReference type="InterPro" id="IPR000743">
    <property type="entry name" value="Glyco_hydro_28"/>
</dbReference>
<reference evidence="14 15" key="1">
    <citation type="journal article" date="2021" name="Commun. Biol.">
        <title>The genome of Shorea leprosula (Dipterocarpaceae) highlights the ecological relevance of drought in aseasonal tropical rainforests.</title>
        <authorList>
            <person name="Ng K.K.S."/>
            <person name="Kobayashi M.J."/>
            <person name="Fawcett J.A."/>
            <person name="Hatakeyama M."/>
            <person name="Paape T."/>
            <person name="Ng C.H."/>
            <person name="Ang C.C."/>
            <person name="Tnah L.H."/>
            <person name="Lee C.T."/>
            <person name="Nishiyama T."/>
            <person name="Sese J."/>
            <person name="O'Brien M.J."/>
            <person name="Copetti D."/>
            <person name="Mohd Noor M.I."/>
            <person name="Ong R.C."/>
            <person name="Putra M."/>
            <person name="Sireger I.Z."/>
            <person name="Indrioko S."/>
            <person name="Kosugi Y."/>
            <person name="Izuno A."/>
            <person name="Isagi Y."/>
            <person name="Lee S.L."/>
            <person name="Shimizu K.K."/>
        </authorList>
    </citation>
    <scope>NUCLEOTIDE SEQUENCE [LARGE SCALE GENOMIC DNA]</scope>
    <source>
        <strain evidence="14">214</strain>
    </source>
</reference>
<evidence type="ECO:0000256" key="10">
    <source>
        <dbReference type="ARBA" id="ARBA00023316"/>
    </source>
</evidence>
<keyword evidence="10" id="KW-0961">Cell wall biogenesis/degradation</keyword>
<dbReference type="AlphaFoldDB" id="A0AAV5KTW1"/>
<keyword evidence="4" id="KW-0134">Cell wall</keyword>
<keyword evidence="9 13" id="KW-0326">Glycosidase</keyword>
<evidence type="ECO:0000256" key="4">
    <source>
        <dbReference type="ARBA" id="ARBA00022512"/>
    </source>
</evidence>
<comment type="catalytic activity">
    <reaction evidence="11">
        <text>(1,4-alpha-D-galacturonosyl)n+m + H2O = (1,4-alpha-D-galacturonosyl)n + (1,4-alpha-D-galacturonosyl)m.</text>
        <dbReference type="EC" id="3.2.1.15"/>
    </reaction>
</comment>
<dbReference type="SUPFAM" id="SSF51126">
    <property type="entry name" value="Pectin lyase-like"/>
    <property type="match status" value="1"/>
</dbReference>
<feature type="active site" evidence="12">
    <location>
        <position position="232"/>
    </location>
</feature>
<dbReference type="GO" id="GO:0071555">
    <property type="term" value="P:cell wall organization"/>
    <property type="evidence" value="ECO:0007669"/>
    <property type="project" value="UniProtKB-KW"/>
</dbReference>
<evidence type="ECO:0000256" key="13">
    <source>
        <dbReference type="RuleBase" id="RU361169"/>
    </source>
</evidence>
<dbReference type="PROSITE" id="PS00502">
    <property type="entry name" value="POLYGALACTURONASE"/>
    <property type="match status" value="1"/>
</dbReference>
<evidence type="ECO:0000256" key="1">
    <source>
        <dbReference type="ARBA" id="ARBA00004191"/>
    </source>
</evidence>
<evidence type="ECO:0000313" key="15">
    <source>
        <dbReference type="Proteomes" id="UP001054252"/>
    </source>
</evidence>
<sequence length="388" mass="41842">MSVNAQKREFNVLNYGAVGNGQVDDSTAFVKAWNEACQVVEVTPTVVIPKGKTFLVQPLTFAGPCKSSNINIMLSGVIKAPDGPNNWKGKDISTWILFKDITGLNVDGSGTVDGQGKGWWDISCKINKRKGCGTLAPTTFRFRSCKHLKIRNINLINSPQTHISLLGCQDVEISSSTIQSPGNSPNTDGIHLQSSTQVSIHNMEIGDGDDCISIGDDISYINITEVNCGPGHGISIGSLGKGGGVVNVHDITVNHVNFKETTNGARIKTWQVGKGTVQHIMFSNMNFTNVKNPIIIDQYYCDVADKCGKTDTGVQISDVQYNEAFGTSQTEVAINLNCSHNFPCKNIKLNNINLTSAVPRKQVVSECNFAHGVATGVVIPKSCLELEN</sequence>
<dbReference type="InterPro" id="IPR006626">
    <property type="entry name" value="PbH1"/>
</dbReference>
<dbReference type="FunFam" id="2.160.20.10:FF:000032">
    <property type="entry name" value="Pectin lyase-like superfamily protein"/>
    <property type="match status" value="1"/>
</dbReference>
<evidence type="ECO:0000256" key="9">
    <source>
        <dbReference type="ARBA" id="ARBA00023295"/>
    </source>
</evidence>
<dbReference type="InterPro" id="IPR011050">
    <property type="entry name" value="Pectin_lyase_fold/virulence"/>
</dbReference>
<dbReference type="SMART" id="SM00710">
    <property type="entry name" value="PbH1"/>
    <property type="match status" value="4"/>
</dbReference>